<accession>A0A1I7Y8Q1</accession>
<protein>
    <submittedName>
        <fullName evidence="2">Secreted protein</fullName>
    </submittedName>
</protein>
<dbReference type="Proteomes" id="UP000095287">
    <property type="component" value="Unplaced"/>
</dbReference>
<keyword evidence="1" id="KW-1185">Reference proteome</keyword>
<evidence type="ECO:0000313" key="2">
    <source>
        <dbReference type="WBParaSite" id="L893_g1362.t1"/>
    </source>
</evidence>
<evidence type="ECO:0000313" key="1">
    <source>
        <dbReference type="Proteomes" id="UP000095287"/>
    </source>
</evidence>
<dbReference type="AlphaFoldDB" id="A0A1I7Y8Q1"/>
<proteinExistence type="predicted"/>
<organism evidence="1 2">
    <name type="scientific">Steinernema glaseri</name>
    <dbReference type="NCBI Taxonomy" id="37863"/>
    <lineage>
        <taxon>Eukaryota</taxon>
        <taxon>Metazoa</taxon>
        <taxon>Ecdysozoa</taxon>
        <taxon>Nematoda</taxon>
        <taxon>Chromadorea</taxon>
        <taxon>Rhabditida</taxon>
        <taxon>Tylenchina</taxon>
        <taxon>Panagrolaimomorpha</taxon>
        <taxon>Strongyloidoidea</taxon>
        <taxon>Steinernematidae</taxon>
        <taxon>Steinernema</taxon>
    </lineage>
</organism>
<name>A0A1I7Y8Q1_9BILA</name>
<reference evidence="2" key="1">
    <citation type="submission" date="2016-11" db="UniProtKB">
        <authorList>
            <consortium name="WormBaseParasite"/>
        </authorList>
    </citation>
    <scope>IDENTIFICATION</scope>
</reference>
<dbReference type="WBParaSite" id="L893_g1362.t1">
    <property type="protein sequence ID" value="L893_g1362.t1"/>
    <property type="gene ID" value="L893_g1362"/>
</dbReference>
<sequence length="107" mass="12201">MLRCRQMSWAPILLALRFCKKDTANDVVISDALTMNTEMSAPTRLLGESLYPLIRPPCEALNSVYTLMFLLLCKRTAESGTKLCLLLLLLPAQRCEQRFRLDPRLTI</sequence>